<reference evidence="7" key="1">
    <citation type="submission" date="2008-04" db="EMBL/GenBank/DDBJ databases">
        <title>Complete sequence of plasmid 1 of Nostoc punctiforme ATCC 29133.</title>
        <authorList>
            <consortium name="US DOE Joint Genome Institute"/>
            <person name="Copeland A."/>
            <person name="Lucas S."/>
            <person name="Lapidus A."/>
            <person name="Glavina del Rio T."/>
            <person name="Dalin E."/>
            <person name="Tice H."/>
            <person name="Pitluck S."/>
            <person name="Chain P."/>
            <person name="Malfatti S."/>
            <person name="Shin M."/>
            <person name="Vergez L."/>
            <person name="Schmutz J."/>
            <person name="Larimer F."/>
            <person name="Land M."/>
            <person name="Hauser L."/>
            <person name="Kyrpides N."/>
            <person name="Kim E."/>
            <person name="Meeks J.C."/>
            <person name="Elhai J."/>
            <person name="Campbell E.L."/>
            <person name="Thiel T."/>
            <person name="Longmire J."/>
            <person name="Potts M."/>
            <person name="Atlas R."/>
        </authorList>
    </citation>
    <scope>NUCLEOTIDE SEQUENCE [LARGE SCALE GENOMIC DNA]</scope>
    <source>
        <strain evidence="7">ATCC 29133 / PCC 73102</strain>
        <plasmid evidence="7">Plasmid pNPUN01</plasmid>
    </source>
</reference>
<keyword evidence="5" id="KW-1133">Transmembrane helix</keyword>
<dbReference type="GO" id="GO:0046872">
    <property type="term" value="F:metal ion binding"/>
    <property type="evidence" value="ECO:0007669"/>
    <property type="project" value="UniProtKB-KW"/>
</dbReference>
<dbReference type="EnsemblBacteria" id="ACC85003">
    <property type="protein sequence ID" value="ACC85003"/>
    <property type="gene ID" value="Npun_AR132"/>
</dbReference>
<dbReference type="Proteomes" id="UP000001191">
    <property type="component" value="Plasmid pNPUN01"/>
</dbReference>
<keyword evidence="7" id="KW-1185">Reference proteome</keyword>
<feature type="transmembrane region" description="Helical" evidence="5">
    <location>
        <begin position="37"/>
        <end position="54"/>
    </location>
</feature>
<dbReference type="KEGG" id="npu:Npun_AR132"/>
<proteinExistence type="inferred from homology"/>
<dbReference type="OrthoDB" id="482811at2"/>
<dbReference type="PANTHER" id="PTHR30632">
    <property type="entry name" value="MOLYBDATE-BINDING PERIPLASMIC PROTEIN"/>
    <property type="match status" value="1"/>
</dbReference>
<dbReference type="PIRSF" id="PIRSF004846">
    <property type="entry name" value="ModA"/>
    <property type="match status" value="1"/>
</dbReference>
<evidence type="ECO:0000256" key="1">
    <source>
        <dbReference type="ARBA" id="ARBA00009175"/>
    </source>
</evidence>
<sequence length="294" mass="32103">MILITGWNVFYCTLRNLVSLFGKTSVRRNSTPLMKRFGWMALCLITLIVALWLGSCSPPPTQVIALNFCSAGMVRSALEELDATYQQEHPNVVLNYTFAGSKTTKAAIEQGEPFDGVLFAEIPPLDDLQAKGLILPTSRKELVTTDIVVIAPVDSPLQLSDLRELASDRIKTVAIGGKGPAIGRYTHALLTRLGIAQIVESKAIQTKVDVREVLRTVELGEAEVGITFLSEAKSSDKVKVLTTAAAELYEPIRSGVAVVKTSTHAQEMQTYLDFLTSERAKAVFQRFGLHPLVS</sequence>
<dbReference type="InterPro" id="IPR005950">
    <property type="entry name" value="ModA"/>
</dbReference>
<evidence type="ECO:0000256" key="2">
    <source>
        <dbReference type="ARBA" id="ARBA00022723"/>
    </source>
</evidence>
<keyword evidence="5" id="KW-0472">Membrane</keyword>
<keyword evidence="3" id="KW-0732">Signal</keyword>
<organism evidence="6 7">
    <name type="scientific">Nostoc punctiforme (strain ATCC 29133 / PCC 73102)</name>
    <dbReference type="NCBI Taxonomy" id="63737"/>
    <lineage>
        <taxon>Bacteria</taxon>
        <taxon>Bacillati</taxon>
        <taxon>Cyanobacteriota</taxon>
        <taxon>Cyanophyceae</taxon>
        <taxon>Nostocales</taxon>
        <taxon>Nostocaceae</taxon>
        <taxon>Nostoc</taxon>
    </lineage>
</organism>
<dbReference type="NCBIfam" id="TIGR01256">
    <property type="entry name" value="modA"/>
    <property type="match status" value="1"/>
</dbReference>
<comment type="similarity">
    <text evidence="1">Belongs to the bacterial solute-binding protein ModA family.</text>
</comment>
<feature type="binding site" evidence="4">
    <location>
        <position position="101"/>
    </location>
    <ligand>
        <name>molybdate</name>
        <dbReference type="ChEBI" id="CHEBI:36264"/>
    </ligand>
</feature>
<dbReference type="AlphaFoldDB" id="B2JAP9"/>
<dbReference type="GO" id="GO:0030973">
    <property type="term" value="F:molybdate ion binding"/>
    <property type="evidence" value="ECO:0007669"/>
    <property type="project" value="TreeGrafter"/>
</dbReference>
<keyword evidence="4" id="KW-0500">Molybdenum</keyword>
<keyword evidence="6" id="KW-0614">Plasmid</keyword>
<evidence type="ECO:0000256" key="5">
    <source>
        <dbReference type="SAM" id="Phobius"/>
    </source>
</evidence>
<feature type="binding site" evidence="4">
    <location>
        <position position="210"/>
    </location>
    <ligand>
        <name>molybdate</name>
        <dbReference type="ChEBI" id="CHEBI:36264"/>
    </ligand>
</feature>
<keyword evidence="2 4" id="KW-0479">Metal-binding</keyword>
<dbReference type="HOGENOM" id="CLU_065520_3_1_3"/>
<name>B2JAP9_NOSP7</name>
<gene>
    <name evidence="6" type="ordered locus">Npun_AR132</name>
</gene>
<dbReference type="PhylomeDB" id="B2JAP9"/>
<dbReference type="InterPro" id="IPR050682">
    <property type="entry name" value="ModA/WtpA"/>
</dbReference>
<geneLocation type="plasmid" evidence="6 7">
    <name>pNPUN01</name>
</geneLocation>
<protein>
    <submittedName>
        <fullName evidence="6">Molybdenum ABC transporter, periplasmic molybdate-binding protein</fullName>
    </submittedName>
</protein>
<dbReference type="EMBL" id="CP001038">
    <property type="protein sequence ID" value="ACC85003.1"/>
    <property type="molecule type" value="Genomic_DNA"/>
</dbReference>
<evidence type="ECO:0000256" key="4">
    <source>
        <dbReference type="PIRSR" id="PIRSR004846-1"/>
    </source>
</evidence>
<dbReference type="PANTHER" id="PTHR30632:SF0">
    <property type="entry name" value="SULFATE-BINDING PROTEIN"/>
    <property type="match status" value="1"/>
</dbReference>
<keyword evidence="5" id="KW-0812">Transmembrane</keyword>
<evidence type="ECO:0000313" key="7">
    <source>
        <dbReference type="Proteomes" id="UP000001191"/>
    </source>
</evidence>
<dbReference type="Pfam" id="PF13531">
    <property type="entry name" value="SBP_bac_11"/>
    <property type="match status" value="1"/>
</dbReference>
<evidence type="ECO:0000313" key="6">
    <source>
        <dbReference type="EMBL" id="ACC85003.1"/>
    </source>
</evidence>
<evidence type="ECO:0000256" key="3">
    <source>
        <dbReference type="ARBA" id="ARBA00022729"/>
    </source>
</evidence>
<dbReference type="SUPFAM" id="SSF53850">
    <property type="entry name" value="Periplasmic binding protein-like II"/>
    <property type="match status" value="1"/>
</dbReference>
<dbReference type="GO" id="GO:0015689">
    <property type="term" value="P:molybdate ion transport"/>
    <property type="evidence" value="ECO:0007669"/>
    <property type="project" value="InterPro"/>
</dbReference>
<dbReference type="Gene3D" id="3.40.190.10">
    <property type="entry name" value="Periplasmic binding protein-like II"/>
    <property type="match status" value="2"/>
</dbReference>
<accession>B2JAP9</accession>